<feature type="transmembrane region" description="Helical" evidence="1">
    <location>
        <begin position="90"/>
        <end position="107"/>
    </location>
</feature>
<feature type="transmembrane region" description="Helical" evidence="1">
    <location>
        <begin position="533"/>
        <end position="551"/>
    </location>
</feature>
<keyword evidence="1" id="KW-1133">Transmembrane helix</keyword>
<proteinExistence type="predicted"/>
<dbReference type="AlphaFoldDB" id="A0A2Z4ADF9"/>
<accession>A0A2Z4ADF9</accession>
<evidence type="ECO:0000313" key="3">
    <source>
        <dbReference type="Proteomes" id="UP000247465"/>
    </source>
</evidence>
<feature type="transmembrane region" description="Helical" evidence="1">
    <location>
        <begin position="608"/>
        <end position="631"/>
    </location>
</feature>
<feature type="transmembrane region" description="Helical" evidence="1">
    <location>
        <begin position="673"/>
        <end position="698"/>
    </location>
</feature>
<sequence length="707" mass="78668">MNAHRETKENRDAEVERYRTLLETPKEFKEGFGWTTVIGIFFCGLVMMPGGIYLGLMTGGNLSTAASWVTVILFMEIARRALQPLSRQNLVVLLHAAHVMMMGNLLFPGGPLAHLVYRAYLVGSDVVRDAGMLGAFPSWFAPPHDSAAVLERTFLHTDWIIPIAIMFFILLIGMIQKYTIGYFFFRLTSDVEQLPFPLAPIQAQGAMALAEADMSSTSDESKPRKAEYLKPGLDHLTKRKKSNRWKIFSLGAYLGIGFGVIQVGIPAVTGLFLAKPFYLIPQPFLDTTVLTEGLLPATPTGLTIDLGIIFLGFVLPFWAVMGTFAAIVLTAIINPILHYVGVLHTWKSGMDTVNTTFSNDIDFWLSFNIGAGLGIAIVCIYSTVRDFRRKLKEIRENPSTDGVREDIWAPPRKGRGDYPLWIALVIYLISAVGMVGLSLLLLPRTPGIIFFLFFFAFLYSPFISYVNARLLGISGQNVDIPYIKESAFLLSGAKGIDIWLAPIPVDNYGYQAQAFRVNELTGVRFWSLIKTDLVALPVLFILSLLFWQFIWHSDAIPSEVFPAAQINWELQAKKQVLLYSSTFIGPGEDPSEKRFEDTEFSKAIHPKIIGGGLFGILILYPLLTFFGLPIMLIYGMMRGFGQFPHIMILEVVGAMLGRFYFQKQYGSQDFLRMAPTLLAGYFTGVGLISMATIALRLIKAAVSGTPF</sequence>
<dbReference type="EMBL" id="CP029803">
    <property type="protein sequence ID" value="AWT60283.1"/>
    <property type="molecule type" value="Genomic_DNA"/>
</dbReference>
<evidence type="ECO:0000313" key="2">
    <source>
        <dbReference type="EMBL" id="AWT60283.1"/>
    </source>
</evidence>
<gene>
    <name evidence="2" type="ORF">DF168_01489</name>
</gene>
<feature type="transmembrane region" description="Helical" evidence="1">
    <location>
        <begin position="420"/>
        <end position="442"/>
    </location>
</feature>
<evidence type="ECO:0008006" key="4">
    <source>
        <dbReference type="Google" id="ProtNLM"/>
    </source>
</evidence>
<name>A0A2Z4ADF9_9BACT</name>
<dbReference type="KEGG" id="mtar:DF168_01489"/>
<dbReference type="Proteomes" id="UP000247465">
    <property type="component" value="Chromosome"/>
</dbReference>
<feature type="transmembrane region" description="Helical" evidence="1">
    <location>
        <begin position="247"/>
        <end position="274"/>
    </location>
</feature>
<feature type="transmembrane region" description="Helical" evidence="1">
    <location>
        <begin position="643"/>
        <end position="661"/>
    </location>
</feature>
<feature type="transmembrane region" description="Helical" evidence="1">
    <location>
        <begin position="32"/>
        <end position="54"/>
    </location>
</feature>
<organism evidence="2 3">
    <name type="scientific">Candidatus Moanibacter tarae</name>
    <dbReference type="NCBI Taxonomy" id="2200854"/>
    <lineage>
        <taxon>Bacteria</taxon>
        <taxon>Pseudomonadati</taxon>
        <taxon>Verrucomicrobiota</taxon>
        <taxon>Opitutia</taxon>
        <taxon>Puniceicoccales</taxon>
        <taxon>Puniceicoccales incertae sedis</taxon>
        <taxon>Candidatus Moanibacter</taxon>
    </lineage>
</organism>
<feature type="transmembrane region" description="Helical" evidence="1">
    <location>
        <begin position="159"/>
        <end position="185"/>
    </location>
</feature>
<keyword evidence="1" id="KW-0472">Membrane</keyword>
<feature type="transmembrane region" description="Helical" evidence="1">
    <location>
        <begin position="363"/>
        <end position="384"/>
    </location>
</feature>
<feature type="transmembrane region" description="Helical" evidence="1">
    <location>
        <begin position="448"/>
        <end position="466"/>
    </location>
</feature>
<feature type="transmembrane region" description="Helical" evidence="1">
    <location>
        <begin position="294"/>
        <end position="317"/>
    </location>
</feature>
<keyword evidence="1" id="KW-0812">Transmembrane</keyword>
<feature type="transmembrane region" description="Helical" evidence="1">
    <location>
        <begin position="324"/>
        <end position="343"/>
    </location>
</feature>
<protein>
    <recommendedName>
        <fullName evidence="4">Peptide transporter</fullName>
    </recommendedName>
</protein>
<feature type="transmembrane region" description="Helical" evidence="1">
    <location>
        <begin position="60"/>
        <end position="78"/>
    </location>
</feature>
<evidence type="ECO:0000256" key="1">
    <source>
        <dbReference type="SAM" id="Phobius"/>
    </source>
</evidence>
<reference evidence="2 3" key="1">
    <citation type="submission" date="2018-06" db="EMBL/GenBank/DDBJ databases">
        <title>Draft Genome Sequence of a Novel Marine Bacterium Related to the Verrucomicrobia.</title>
        <authorList>
            <person name="Vosseberg J."/>
            <person name="Martijn J."/>
            <person name="Ettema T.J.G."/>
        </authorList>
    </citation>
    <scope>NUCLEOTIDE SEQUENCE [LARGE SCALE GENOMIC DNA]</scope>
    <source>
        <strain evidence="2">TARA_B100001123</strain>
    </source>
</reference>